<gene>
    <name evidence="3" type="ORF">L4923_03255</name>
</gene>
<name>A0ABS9Q9D9_9HYPH</name>
<dbReference type="Proteomes" id="UP001201701">
    <property type="component" value="Unassembled WGS sequence"/>
</dbReference>
<proteinExistence type="predicted"/>
<protein>
    <submittedName>
        <fullName evidence="3">Uncharacterized protein</fullName>
    </submittedName>
</protein>
<accession>A0ABS9Q9D9</accession>
<evidence type="ECO:0000313" key="3">
    <source>
        <dbReference type="EMBL" id="MCG7504030.1"/>
    </source>
</evidence>
<organism evidence="3 4">
    <name type="scientific">Mesorhizobium retamae</name>
    <dbReference type="NCBI Taxonomy" id="2912854"/>
    <lineage>
        <taxon>Bacteria</taxon>
        <taxon>Pseudomonadati</taxon>
        <taxon>Pseudomonadota</taxon>
        <taxon>Alphaproteobacteria</taxon>
        <taxon>Hyphomicrobiales</taxon>
        <taxon>Phyllobacteriaceae</taxon>
        <taxon>Mesorhizobium</taxon>
    </lineage>
</organism>
<evidence type="ECO:0000256" key="1">
    <source>
        <dbReference type="SAM" id="MobiDB-lite"/>
    </source>
</evidence>
<feature type="region of interest" description="Disordered" evidence="1">
    <location>
        <begin position="38"/>
        <end position="57"/>
    </location>
</feature>
<comment type="caution">
    <text evidence="3">The sequence shown here is derived from an EMBL/GenBank/DDBJ whole genome shotgun (WGS) entry which is preliminary data.</text>
</comment>
<dbReference type="EMBL" id="JAKREW010000001">
    <property type="protein sequence ID" value="MCG7504030.1"/>
    <property type="molecule type" value="Genomic_DNA"/>
</dbReference>
<keyword evidence="2" id="KW-0732">Signal</keyword>
<sequence>MAAPALATLVIILSASAALAGDTGKQVQKPLPGVNGGYSIVKPAAPQPEPDDYDPATGRQFKIGNMDVRISGSVTVDIGAGDISTPRR</sequence>
<feature type="signal peptide" evidence="2">
    <location>
        <begin position="1"/>
        <end position="20"/>
    </location>
</feature>
<keyword evidence="4" id="KW-1185">Reference proteome</keyword>
<feature type="chain" id="PRO_5046662229" evidence="2">
    <location>
        <begin position="21"/>
        <end position="88"/>
    </location>
</feature>
<evidence type="ECO:0000313" key="4">
    <source>
        <dbReference type="Proteomes" id="UP001201701"/>
    </source>
</evidence>
<reference evidence="3 4" key="1">
    <citation type="submission" date="2022-02" db="EMBL/GenBank/DDBJ databases">
        <title>Draft genome sequence of Mezorhizobium retamae strain IRAMC:0171 isolated from Retama raetam nodules.</title>
        <authorList>
            <person name="Bengaied R."/>
            <person name="Sbissi I."/>
            <person name="Huber K."/>
            <person name="Ghodbane F."/>
            <person name="Nouioui I."/>
            <person name="Tarhouni M."/>
            <person name="Gtari M."/>
        </authorList>
    </citation>
    <scope>NUCLEOTIDE SEQUENCE [LARGE SCALE GENOMIC DNA]</scope>
    <source>
        <strain evidence="3 4">IRAMC:0171</strain>
    </source>
</reference>
<evidence type="ECO:0000256" key="2">
    <source>
        <dbReference type="SAM" id="SignalP"/>
    </source>
</evidence>